<comment type="caution">
    <text evidence="2">The sequence shown here is derived from an EMBL/GenBank/DDBJ whole genome shotgun (WGS) entry which is preliminary data.</text>
</comment>
<evidence type="ECO:0000313" key="2">
    <source>
        <dbReference type="EMBL" id="TCZ74650.1"/>
    </source>
</evidence>
<sequence>MGSARVMKWVTGAMEAFLGIPLIGGAFIISLSWTPLFIMFILHIITLVLSAKENNAKAGSILGIITSVIGWIPVVGMFMHIASAIVLMITAAKKDNHYPNYNNHYGA</sequence>
<keyword evidence="1" id="KW-1133">Transmembrane helix</keyword>
<dbReference type="AlphaFoldDB" id="A0A4R4E766"/>
<evidence type="ECO:0000256" key="1">
    <source>
        <dbReference type="SAM" id="Phobius"/>
    </source>
</evidence>
<keyword evidence="3" id="KW-1185">Reference proteome</keyword>
<proteinExistence type="predicted"/>
<protein>
    <submittedName>
        <fullName evidence="2">Uncharacterized protein</fullName>
    </submittedName>
</protein>
<dbReference type="OrthoDB" id="1925744at2"/>
<dbReference type="EMBL" id="SKFG01000025">
    <property type="protein sequence ID" value="TCZ74650.1"/>
    <property type="molecule type" value="Genomic_DNA"/>
</dbReference>
<organism evidence="2 3">
    <name type="scientific">Paenibacillus albiflavus</name>
    <dbReference type="NCBI Taxonomy" id="2545760"/>
    <lineage>
        <taxon>Bacteria</taxon>
        <taxon>Bacillati</taxon>
        <taxon>Bacillota</taxon>
        <taxon>Bacilli</taxon>
        <taxon>Bacillales</taxon>
        <taxon>Paenibacillaceae</taxon>
        <taxon>Paenibacillus</taxon>
    </lineage>
</organism>
<feature type="transmembrane region" description="Helical" evidence="1">
    <location>
        <begin position="61"/>
        <end position="89"/>
    </location>
</feature>
<accession>A0A4R4E766</accession>
<reference evidence="2 3" key="1">
    <citation type="submission" date="2019-03" db="EMBL/GenBank/DDBJ databases">
        <authorList>
            <person name="Kim M.K.M."/>
        </authorList>
    </citation>
    <scope>NUCLEOTIDE SEQUENCE [LARGE SCALE GENOMIC DNA]</scope>
    <source>
        <strain evidence="2 3">18JY21-1</strain>
    </source>
</reference>
<dbReference type="Proteomes" id="UP000295418">
    <property type="component" value="Unassembled WGS sequence"/>
</dbReference>
<gene>
    <name evidence="2" type="ORF">E0485_19530</name>
</gene>
<keyword evidence="1" id="KW-0812">Transmembrane</keyword>
<feature type="transmembrane region" description="Helical" evidence="1">
    <location>
        <begin position="20"/>
        <end position="49"/>
    </location>
</feature>
<evidence type="ECO:0000313" key="3">
    <source>
        <dbReference type="Proteomes" id="UP000295418"/>
    </source>
</evidence>
<dbReference type="RefSeq" id="WP_132419746.1">
    <property type="nucleotide sequence ID" value="NZ_SKFG01000025.1"/>
</dbReference>
<name>A0A4R4E766_9BACL</name>
<keyword evidence="1" id="KW-0472">Membrane</keyword>